<dbReference type="InterPro" id="IPR013783">
    <property type="entry name" value="Ig-like_fold"/>
</dbReference>
<gene>
    <name evidence="2" type="ORF">EVA_14874</name>
</gene>
<organism evidence="2">
    <name type="scientific">gut metagenome</name>
    <dbReference type="NCBI Taxonomy" id="749906"/>
    <lineage>
        <taxon>unclassified sequences</taxon>
        <taxon>metagenomes</taxon>
        <taxon>organismal metagenomes</taxon>
    </lineage>
</organism>
<protein>
    <recommendedName>
        <fullName evidence="1">BACON domain-containing protein</fullName>
    </recommendedName>
</protein>
<name>J9GC91_9ZZZZ</name>
<dbReference type="EMBL" id="AMCI01004978">
    <property type="protein sequence ID" value="EJW97019.1"/>
    <property type="molecule type" value="Genomic_DNA"/>
</dbReference>
<accession>J9GC91</accession>
<evidence type="ECO:0000259" key="1">
    <source>
        <dbReference type="Pfam" id="PF13004"/>
    </source>
</evidence>
<feature type="non-terminal residue" evidence="2">
    <location>
        <position position="1"/>
    </location>
</feature>
<dbReference type="Gene3D" id="2.60.40.10">
    <property type="entry name" value="Immunoglobulins"/>
    <property type="match status" value="1"/>
</dbReference>
<evidence type="ECO:0000313" key="2">
    <source>
        <dbReference type="EMBL" id="EJW97019.1"/>
    </source>
</evidence>
<dbReference type="AlphaFoldDB" id="J9GC91"/>
<dbReference type="Pfam" id="PF13004">
    <property type="entry name" value="BACON"/>
    <property type="match status" value="1"/>
</dbReference>
<sequence>GRFSQRGGAIDFVIHPDCLSEPINQGLGGFIGFELEMIPDVDWIYPDPSNPQPPTEAWKREDGRYHAGWDFRIDPYYELYPPRIGHITLKIKGGDYQETIRVVQYGGQFSKINEENFNFDYKGGIFSITGQTNWPEKIRATWDVDWIVKSAKTRGMSDITLGPLQVLENTSSQPRTATITVWEGKYTNGTLATITVTQEGRPDAVTKAIVPGKRPDEAGSTFQKFIPTLYPWQIGSIRPQP</sequence>
<reference evidence="2" key="1">
    <citation type="journal article" date="2012" name="PLoS ONE">
        <title>Gene sets for utilization of primary and secondary nutrition supplies in the distal gut of endangered iberian lynx.</title>
        <authorList>
            <person name="Alcaide M."/>
            <person name="Messina E."/>
            <person name="Richter M."/>
            <person name="Bargiela R."/>
            <person name="Peplies J."/>
            <person name="Huws S.A."/>
            <person name="Newbold C.J."/>
            <person name="Golyshin P.N."/>
            <person name="Simon M.A."/>
            <person name="Lopez G."/>
            <person name="Yakimov M.M."/>
            <person name="Ferrer M."/>
        </authorList>
    </citation>
    <scope>NUCLEOTIDE SEQUENCE</scope>
</reference>
<dbReference type="InterPro" id="IPR024361">
    <property type="entry name" value="BACON"/>
</dbReference>
<comment type="caution">
    <text evidence="2">The sequence shown here is derived from an EMBL/GenBank/DDBJ whole genome shotgun (WGS) entry which is preliminary data.</text>
</comment>
<proteinExistence type="predicted"/>
<feature type="domain" description="BACON" evidence="1">
    <location>
        <begin position="143"/>
        <end position="199"/>
    </location>
</feature>
<dbReference type="CDD" id="cd14948">
    <property type="entry name" value="BACON"/>
    <property type="match status" value="1"/>
</dbReference>